<dbReference type="Proteomes" id="UP000192328">
    <property type="component" value="Unassembled WGS sequence"/>
</dbReference>
<keyword evidence="2" id="KW-1185">Reference proteome</keyword>
<reference evidence="1" key="1">
    <citation type="submission" date="2017-04" db="EMBL/GenBank/DDBJ databases">
        <authorList>
            <person name="Varghese N."/>
            <person name="Submissions S."/>
        </authorList>
    </citation>
    <scope>NUCLEOTIDE SEQUENCE</scope>
    <source>
        <strain evidence="1">WTE2008</strain>
    </source>
</reference>
<name>A0AC61PHQ9_9FIRM</name>
<dbReference type="EMBL" id="FWXZ01000001">
    <property type="protein sequence ID" value="SMC36492.1"/>
    <property type="molecule type" value="Genomic_DNA"/>
</dbReference>
<comment type="caution">
    <text evidence="1">The sequence shown here is derived from an EMBL/GenBank/DDBJ whole genome shotgun (WGS) entry which is preliminary data.</text>
</comment>
<evidence type="ECO:0000313" key="2">
    <source>
        <dbReference type="Proteomes" id="UP000192328"/>
    </source>
</evidence>
<accession>A0AC61PHQ9</accession>
<sequence length="160" mass="18056">MKPLAIILVVLVLAAVVGVGWLYLNARMDIRFVSCVANDGVDQAEVFDTLKTRVKNSTFVGTLFTKEEPGTADQYQFLTYTLHFNNHSFLKAEVIEIRITPMQGDVIQIGEEYVHDLPAGQQMDLTATIMTARNMHAVREATVTWYFWGLPFTEKLTLGR</sequence>
<organism evidence="1 2">
    <name type="scientific">Aristaeella lactis</name>
    <dbReference type="NCBI Taxonomy" id="3046383"/>
    <lineage>
        <taxon>Bacteria</taxon>
        <taxon>Bacillati</taxon>
        <taxon>Bacillota</taxon>
        <taxon>Clostridia</taxon>
        <taxon>Eubacteriales</taxon>
        <taxon>Aristaeellaceae</taxon>
        <taxon>Aristaeella</taxon>
    </lineage>
</organism>
<protein>
    <submittedName>
        <fullName evidence="1">Uncharacterized protein</fullName>
    </submittedName>
</protein>
<proteinExistence type="predicted"/>
<evidence type="ECO:0000313" key="1">
    <source>
        <dbReference type="EMBL" id="SMC36492.1"/>
    </source>
</evidence>
<gene>
    <name evidence="1" type="ORF">SAMN06297397_0295</name>
</gene>